<organism evidence="2 3">
    <name type="scientific">Parasphingorhabdus litoris</name>
    <dbReference type="NCBI Taxonomy" id="394733"/>
    <lineage>
        <taxon>Bacteria</taxon>
        <taxon>Pseudomonadati</taxon>
        <taxon>Pseudomonadota</taxon>
        <taxon>Alphaproteobacteria</taxon>
        <taxon>Sphingomonadales</taxon>
        <taxon>Sphingomonadaceae</taxon>
        <taxon>Parasphingorhabdus</taxon>
    </lineage>
</organism>
<evidence type="ECO:0000313" key="3">
    <source>
        <dbReference type="Proteomes" id="UP001500713"/>
    </source>
</evidence>
<dbReference type="Proteomes" id="UP001500713">
    <property type="component" value="Unassembled WGS sequence"/>
</dbReference>
<evidence type="ECO:0000313" key="2">
    <source>
        <dbReference type="EMBL" id="GAA0481554.1"/>
    </source>
</evidence>
<name>A0ABN1AQ58_9SPHN</name>
<gene>
    <name evidence="2" type="ORF">GCM10009096_24680</name>
</gene>
<dbReference type="RefSeq" id="WP_343759681.1">
    <property type="nucleotide sequence ID" value="NZ_BAAAEM010000003.1"/>
</dbReference>
<evidence type="ECO:0000259" key="1">
    <source>
        <dbReference type="PROSITE" id="PS51208"/>
    </source>
</evidence>
<feature type="domain" description="Autotransporter" evidence="1">
    <location>
        <begin position="2546"/>
        <end position="2831"/>
    </location>
</feature>
<dbReference type="EMBL" id="BAAAEM010000003">
    <property type="protein sequence ID" value="GAA0481554.1"/>
    <property type="molecule type" value="Genomic_DNA"/>
</dbReference>
<dbReference type="SMART" id="SM00869">
    <property type="entry name" value="Autotransporter"/>
    <property type="match status" value="1"/>
</dbReference>
<protein>
    <recommendedName>
        <fullName evidence="1">Autotransporter domain-containing protein</fullName>
    </recommendedName>
</protein>
<dbReference type="SMART" id="SM00710">
    <property type="entry name" value="PbH1"/>
    <property type="match status" value="23"/>
</dbReference>
<accession>A0ABN1AQ58</accession>
<keyword evidence="3" id="KW-1185">Reference proteome</keyword>
<dbReference type="InterPro" id="IPR036709">
    <property type="entry name" value="Autotransporte_beta_dom_sf"/>
</dbReference>
<comment type="caution">
    <text evidence="2">The sequence shown here is derived from an EMBL/GenBank/DDBJ whole genome shotgun (WGS) entry which is preliminary data.</text>
</comment>
<dbReference type="SUPFAM" id="SSF103515">
    <property type="entry name" value="Autotransporter"/>
    <property type="match status" value="1"/>
</dbReference>
<dbReference type="PROSITE" id="PS51208">
    <property type="entry name" value="AUTOTRANSPORTER"/>
    <property type="match status" value="1"/>
</dbReference>
<reference evidence="2 3" key="1">
    <citation type="journal article" date="2019" name="Int. J. Syst. Evol. Microbiol.">
        <title>The Global Catalogue of Microorganisms (GCM) 10K type strain sequencing project: providing services to taxonomists for standard genome sequencing and annotation.</title>
        <authorList>
            <consortium name="The Broad Institute Genomics Platform"/>
            <consortium name="The Broad Institute Genome Sequencing Center for Infectious Disease"/>
            <person name="Wu L."/>
            <person name="Ma J."/>
        </authorList>
    </citation>
    <scope>NUCLEOTIDE SEQUENCE [LARGE SCALE GENOMIC DNA]</scope>
    <source>
        <strain evidence="2 3">JCM 14162</strain>
    </source>
</reference>
<sequence>MIKGNNILGCIIPGASKNWSNYIVKNRKQALASLFIGGSTVALSLSLNTEAQAQAVPAECTPNPALTGDTIVCVAPAPAEIDGIATTVDDLTVVVGDAATPTTVNSASSDGISIRGGGSQTLNIVNTGSGVIGANRGVDTIVTGGVGDLTVVAEGEITGNGSYGVSAENLGTGAVSVTTADVTSSNGVGILAVSLGGGVTVDSSAGMVMGGDDGVSAGNFGTSVVSVTTADVTSSNGVGIKAVSRGAGVIVDSSAGTVMGGDDGIRAEDTGAGLISVTTADVTGTGGTGIFGRSFGGGVTVHSSAGTVMGGHDGIFAEDARGGAVSVTVDDVTGTNRLGILARSFGGGVTVHSSAGTVMGGHDGIFAEDARSGAVSVTTADVTGTGGAGIYARSFGGGVTVNSNAGAVMGGNDGIFARDSRGGAVSVTTADVTSTGGTGIFARSFVRSSVRSITVNSSAGTVMGDNDGIRAEETGFGSVSVTTADVTGTGGTGIFAFSSGGIAVNSSAGTVVGGDSGIVARDASDGAVSVTTADVTGTNGQGIFAFSRGGGITVDSSAGTVIGSNRGIVATDTRAGDVSVTVDDVTGSTIGIDSDAVNGDTVITLSSTAVVTGQTETGIDARSTGTGRITIQGSSGDVVGATDGIFSRSAGAAITIDNLDSVTGNAGDGIDAMSNGGNITITDVDTILGTGGNGILAAAGTGDISIQGTGRVGGITGTNGAGILAINFGDIAVDSGAGMVVGSNEGIFAQGGGSVSVTTADVTGTGSVGINAGSSGGGVTVHSSAGTVIGGDDGIRAQNTGAGNVSVTVNDVTGDDVGILTRAGSGTTMITLGATADVEGTAEQGIFATSTGAMANITVQGSSGTIVGGTDGLEIGTMGADILVDNIASITGNAGDGIDAMSNGGNITITDVDTILGTGGNGILAVAGTGDISIQGTGRVGGIAGTGTGNITIGGVNFINGAGILAVTEGAINIGDAAAIGDVTSSNGNGIFALSTGRGVTVDSSASTVMGGNDGIFAVDAGTGSVSVTTADVTGTNGQGIFARSSGGDIMVDSSAGAVMGGIVVQSTGIGAISVTTADVTATRGAGIFAFSSDGGGVTVDSSAGTVMGSVGIRAWDIGAGDVSVTVDDVTGGTIGIDSDAVDGDTVITLASTAVVTGQAGAGIDASSTGTGTITIQGSSGDVVGATDGIYSRTAGTAITIDNLDSVTGQAGDGIDVASAGGAITITSVDTITGTGGVGILANSAGGDVSIQDVGTIGGVTGTGGTGIFADTRGGTGGNINIGDSISNGNVSGRLAGIVAYADVAGSISIDSSGSSVMGSNIGIFGSADLGDIDITAGDITTTAISTGPLSVFAVDGIGSGDVNVTLTGNVTTDGAGVAARAIGMGSVSVDAGSGTVTSSGTTDAGILAVISGPVNFFDPGTGTDIIVSSTGDVTGGTNGIETINRGFGSTTITALNSTGTIGDGINAISGANATDLSITSTGTVIGGRNGIYGGQNGSGILNINANNVTGSGYGILTRQSGAGAQTIVANNVTATTNAGIFANGSGSSLDITVTGTASGLNTGIDARNEGSGALAINAVNATGTNFTGIFARNGSYGPAGTDLSITTTGTVSGATGINAVNNGTGLLSVMTADVTGTSGNGIFASNSSAGTNLVIGTTAGDVVSANDGIRAENYGSGILSITSADVTGTARNGIFALNSGTDLTINSSTGTVTGGTYGIRVENEGAGATVVHAQDVSATDATYGRAVSARTAGSALSITAAGDVNARVGIYARHSGSGDTIITANNIEASQAAIDVRNQSFGAPASNDLIVRTTGIVSGGISAVNSNAGSVSVSTNSVTAALGFGGNAITALGFGTFVDVNATGNVVGDFIGIRANNGGSGAVTVSATNVSALTGTAIDASSSSGTGITITTTGVISGLRSGIEARSFGTGEVNIQVNEALGQNGYGILAVNGAASTLSPPGTDLIIEASGPVSGAVAGIFGRNYGTGILSIEAVDVAASDGFGIYADQFANPGRETGNLEVITAGLVTGSTDGIKATNRGTGMLLITTADVTGTAGNGIEASGRAASAGISIDSSAGSVTGGLNGINVSHSGTDSVVINTAVVSGGRTGIFADAGTGDLLLDIGGDVTGGDNGIVTVTERGTDLTVAVGQIISGGTTGIATMAQGGSTTSNDTLNILGTVSGAIMTFEGDDIVTVADSGTVNGAIMLGAGADTFNFNGGTTEMLRGGDDADTLNFDAAAGLINNSGGAGDSIAEFETYNFNVDGYTLGGSHVGLNNVNFNAGETILLGTLSSVQSTVATGASLQAANGAILNGNLTNGGSLGVNMAGFGNFAINGDFTQTTDGDLTLNVGTLPDFDSITVSGDVTLAGNLTLNQSEIPKTDTITLIDGGTGLSGRFDNVNGLFDGVLVSQELVFDRVDFGVNLVTKPTDLSGIGGLSINQRAAAQSLTGDLLAGRLVGGIEALTLGLDGLADEATLPALLDELVPEIANAGIDGSRFTQSQFLQTLLNIYQPSDSNDSDTASVLRSSATNIDRRSENGLTGSGGETESPAIWGSVNYNYHRNDTTINNIGYRSDGFELTAGIANIDLAGWKVGFAARHSDFDSRGLRGTVDTADSDLFRFGIHGSAGFGGGSSGLTGHIDLAVTYGTGENGLTMVTAGGVPGFGATQTGKADSETYGAGLQITIDGNGEDVWPVRPFVSIQYDHFSQDSIALVGNGITDLQIDAVDFDRITFGYGLNFEQDWDQTSVRLSAVGYHHRGDTQSSITSRFIAAGPGSSAFTTLGFDIENRWQLSGGISQGFGDGWSLSADGHAGFGDLKSFGGAIKIKKRF</sequence>
<dbReference type="InterPro" id="IPR006626">
    <property type="entry name" value="PbH1"/>
</dbReference>
<proteinExistence type="predicted"/>
<dbReference type="InterPro" id="IPR005546">
    <property type="entry name" value="Autotransporte_beta"/>
</dbReference>